<gene>
    <name evidence="4" type="ORF">HJ526_17875</name>
</gene>
<dbReference type="InterPro" id="IPR038188">
    <property type="entry name" value="TorS_sensor_sf"/>
</dbReference>
<comment type="caution">
    <text evidence="4">The sequence shown here is derived from an EMBL/GenBank/DDBJ whole genome shotgun (WGS) entry which is preliminary data.</text>
</comment>
<evidence type="ECO:0000313" key="5">
    <source>
        <dbReference type="Proteomes" id="UP000523601"/>
    </source>
</evidence>
<evidence type="ECO:0000259" key="2">
    <source>
        <dbReference type="PROSITE" id="PS50125"/>
    </source>
</evidence>
<evidence type="ECO:0000259" key="3">
    <source>
        <dbReference type="PROSITE" id="PS50885"/>
    </source>
</evidence>
<dbReference type="Gene3D" id="3.30.70.1230">
    <property type="entry name" value="Nucleotide cyclase"/>
    <property type="match status" value="1"/>
</dbReference>
<dbReference type="SUPFAM" id="SSF55073">
    <property type="entry name" value="Nucleotide cyclase"/>
    <property type="match status" value="1"/>
</dbReference>
<feature type="domain" description="HAMP" evidence="3">
    <location>
        <begin position="363"/>
        <end position="416"/>
    </location>
</feature>
<name>A0ABX2PIE6_9RHOB</name>
<dbReference type="EMBL" id="JABCJD010000013">
    <property type="protein sequence ID" value="NVO29293.1"/>
    <property type="molecule type" value="Genomic_DNA"/>
</dbReference>
<reference evidence="4 5" key="1">
    <citation type="submission" date="2020-04" db="EMBL/GenBank/DDBJ databases">
        <title>Donghicola sp., a member of the Rhodobacteraceae family isolated from mangrove forest in Thailand.</title>
        <authorList>
            <person name="Charoenyingcharoen P."/>
            <person name="Yukphan P."/>
        </authorList>
    </citation>
    <scope>NUCLEOTIDE SEQUENCE [LARGE SCALE GENOMIC DNA]</scope>
    <source>
        <strain evidence="4 5">C2-DW-16</strain>
    </source>
</reference>
<dbReference type="Pfam" id="PF12860">
    <property type="entry name" value="PAS_7"/>
    <property type="match status" value="1"/>
</dbReference>
<dbReference type="PROSITE" id="PS50125">
    <property type="entry name" value="GUANYLATE_CYCLASE_2"/>
    <property type="match status" value="1"/>
</dbReference>
<dbReference type="InterPro" id="IPR003660">
    <property type="entry name" value="HAMP_dom"/>
</dbReference>
<keyword evidence="1" id="KW-1133">Transmembrane helix</keyword>
<protein>
    <submittedName>
        <fullName evidence="4">HAMP domain-containing protein</fullName>
    </submittedName>
</protein>
<dbReference type="Gene3D" id="1.10.8.500">
    <property type="entry name" value="HAMP domain in histidine kinase"/>
    <property type="match status" value="1"/>
</dbReference>
<dbReference type="RefSeq" id="WP_176855984.1">
    <property type="nucleotide sequence ID" value="NZ_JABCJD010000013.1"/>
</dbReference>
<dbReference type="InterPro" id="IPR001054">
    <property type="entry name" value="A/G_cyclase"/>
</dbReference>
<dbReference type="SMART" id="SM00304">
    <property type="entry name" value="HAMP"/>
    <property type="match status" value="1"/>
</dbReference>
<feature type="domain" description="Guanylate cyclase" evidence="2">
    <location>
        <begin position="594"/>
        <end position="729"/>
    </location>
</feature>
<dbReference type="Pfam" id="PF00672">
    <property type="entry name" value="HAMP"/>
    <property type="match status" value="1"/>
</dbReference>
<dbReference type="Gene3D" id="3.30.450.20">
    <property type="entry name" value="PAS domain"/>
    <property type="match status" value="1"/>
</dbReference>
<dbReference type="CDD" id="cd06225">
    <property type="entry name" value="HAMP"/>
    <property type="match status" value="1"/>
</dbReference>
<dbReference type="PANTHER" id="PTHR43081:SF18">
    <property type="entry name" value="BLL7624 PROTEIN"/>
    <property type="match status" value="1"/>
</dbReference>
<dbReference type="PROSITE" id="PS50885">
    <property type="entry name" value="HAMP"/>
    <property type="match status" value="1"/>
</dbReference>
<sequence length="835" mass="90745">MLLREIPLRKSVRGRLILAFLGITGLSLLAGGAGFHSLTQVNDALNRITEESTPRAMALLAVSTQAERILNAAPALLVVRSEQARQDVSKSVRAEMELLENSLQDAGIDNTRVIGLAEDGVLDLAKQLDGNLTALDGLVLKRIAISSKREDLSHDLQAVSNGALRLIAPAERKLGAQLGAWDRSGASSADALDQSQGQIAQGIIELLPQQDLATLIANVTSTLGTINTAASVEEVDVLSFTLTTALTELEKANGQMPAQLQSRLTRVLGAMHGLAEGDDGIPAVRRSELEIVASAQDLLKKNAFISGQLSNRIGQLVSDAEAQIEEARAHATEVQRLSIQIMIAAGILSLVTSVLVIWLYVGRVLIRRLTSLSGSMLAIADGNLETKLPDPGIDDEIGRMADALKIFRDTAVEVRNSNLREIETARRRLTDAIENSSEGFAFYDRVGNLVICNSRYASLLFPNDEFQITPGTAFRTVMEESAATGNIPAAEGRAEAWIEEQMDLHRNPGEPRLQANANGQWILISERKTRDGGTVAIYSDISDLKSRETELSEKSTALESLSQQLSKYLSPQIYDSIFSGRQEVKLASQRKRLTVFFSDLVGFTATTERLESEDLTRLLNEYLSEMSDIAMAHGATIDKFIGDAIVIFFGDPDTHGVKEDATRCVKMAVAMQKRMKELEKRWQANGLEEPLQCRIGINTGMCTVGNFGSNERMDYTIIGSGVNLAARLEGACRPGKILLSYETYAHVKDVIACEERGKINVKGISEPVSTFEVIDLHDNLDAAVRPIQAFLPYFQLDLDAAKLTPEDRRAALAVLKEAADRLSEGVSGGSLVPCE</sequence>
<dbReference type="SUPFAM" id="SSF158472">
    <property type="entry name" value="HAMP domain-like"/>
    <property type="match status" value="1"/>
</dbReference>
<feature type="transmembrane region" description="Helical" evidence="1">
    <location>
        <begin position="341"/>
        <end position="361"/>
    </location>
</feature>
<evidence type="ECO:0000313" key="4">
    <source>
        <dbReference type="EMBL" id="NVO29293.1"/>
    </source>
</evidence>
<dbReference type="Gene3D" id="1.20.58.920">
    <property type="match status" value="1"/>
</dbReference>
<keyword evidence="1" id="KW-0472">Membrane</keyword>
<dbReference type="CDD" id="cd07302">
    <property type="entry name" value="CHD"/>
    <property type="match status" value="1"/>
</dbReference>
<proteinExistence type="predicted"/>
<dbReference type="Proteomes" id="UP000523601">
    <property type="component" value="Unassembled WGS sequence"/>
</dbReference>
<keyword evidence="5" id="KW-1185">Reference proteome</keyword>
<dbReference type="InterPro" id="IPR029787">
    <property type="entry name" value="Nucleotide_cyclase"/>
</dbReference>
<dbReference type="InterPro" id="IPR050697">
    <property type="entry name" value="Adenylyl/Guanylyl_Cyclase_3/4"/>
</dbReference>
<dbReference type="SMART" id="SM00044">
    <property type="entry name" value="CYCc"/>
    <property type="match status" value="1"/>
</dbReference>
<keyword evidence="1" id="KW-0812">Transmembrane</keyword>
<organism evidence="4 5">
    <name type="scientific">Donghicola mangrovi</name>
    <dbReference type="NCBI Taxonomy" id="2729614"/>
    <lineage>
        <taxon>Bacteria</taxon>
        <taxon>Pseudomonadati</taxon>
        <taxon>Pseudomonadota</taxon>
        <taxon>Alphaproteobacteria</taxon>
        <taxon>Rhodobacterales</taxon>
        <taxon>Roseobacteraceae</taxon>
        <taxon>Donghicola</taxon>
    </lineage>
</organism>
<accession>A0ABX2PIE6</accession>
<dbReference type="PANTHER" id="PTHR43081">
    <property type="entry name" value="ADENYLATE CYCLASE, TERMINAL-DIFFERENTIATION SPECIFIC-RELATED"/>
    <property type="match status" value="1"/>
</dbReference>
<dbReference type="Pfam" id="PF00211">
    <property type="entry name" value="Guanylate_cyc"/>
    <property type="match status" value="1"/>
</dbReference>
<evidence type="ECO:0000256" key="1">
    <source>
        <dbReference type="SAM" id="Phobius"/>
    </source>
</evidence>